<dbReference type="RefSeq" id="WP_215504026.1">
    <property type="nucleotide sequence ID" value="NZ_CP076361.1"/>
</dbReference>
<sequence>MQQELIASPTPDQKRTFLQVLTETGMTAEAILASGAASSAIYLERTRDPAFAELWAMIDEAAMDRLRHVLMDRALVACGQVVEVDAKDPDTGELMLNDDFQPVRVKRLVHSNSAVMTKLIEKMIPSADKAAPMAAIQINNNVGTELPPRPRLVIPGDTEDG</sequence>
<dbReference type="EMBL" id="CP076361">
    <property type="protein sequence ID" value="QWK90727.1"/>
    <property type="molecule type" value="Genomic_DNA"/>
</dbReference>
<organism evidence="1 2">
    <name type="scientific">Gemmobacter fulvus</name>
    <dbReference type="NCBI Taxonomy" id="2840474"/>
    <lineage>
        <taxon>Bacteria</taxon>
        <taxon>Pseudomonadati</taxon>
        <taxon>Pseudomonadota</taxon>
        <taxon>Alphaproteobacteria</taxon>
        <taxon>Rhodobacterales</taxon>
        <taxon>Paracoccaceae</taxon>
        <taxon>Gemmobacter</taxon>
    </lineage>
</organism>
<dbReference type="AlphaFoldDB" id="A0A975S1K5"/>
<gene>
    <name evidence="1" type="ORF">KM031_02095</name>
</gene>
<dbReference type="KEGG" id="gfu:KM031_02095"/>
<accession>A0A975S1K5</accession>
<name>A0A975S1K5_9RHOB</name>
<evidence type="ECO:0000313" key="1">
    <source>
        <dbReference type="EMBL" id="QWK90727.1"/>
    </source>
</evidence>
<dbReference type="Proteomes" id="UP000679352">
    <property type="component" value="Chromosome"/>
</dbReference>
<evidence type="ECO:0008006" key="3">
    <source>
        <dbReference type="Google" id="ProtNLM"/>
    </source>
</evidence>
<reference evidence="1" key="1">
    <citation type="submission" date="2021-06" db="EMBL/GenBank/DDBJ databases">
        <title>Direct submission.</title>
        <authorList>
            <person name="Lee C.-S."/>
            <person name="Jin L."/>
        </authorList>
    </citation>
    <scope>NUCLEOTIDE SEQUENCE</scope>
    <source>
        <strain evidence="1">Con5</strain>
    </source>
</reference>
<protein>
    <recommendedName>
        <fullName evidence="3">Terminase small subunit protein</fullName>
    </recommendedName>
</protein>
<keyword evidence="2" id="KW-1185">Reference proteome</keyword>
<evidence type="ECO:0000313" key="2">
    <source>
        <dbReference type="Proteomes" id="UP000679352"/>
    </source>
</evidence>
<proteinExistence type="predicted"/>